<evidence type="ECO:0000256" key="2">
    <source>
        <dbReference type="RuleBase" id="RU004328"/>
    </source>
</evidence>
<proteinExistence type="inferred from homology"/>
<reference evidence="4 5" key="1">
    <citation type="submission" date="2018-06" db="EMBL/GenBank/DDBJ databases">
        <authorList>
            <consortium name="Pathogen Informatics"/>
            <person name="Doyle S."/>
        </authorList>
    </citation>
    <scope>NUCLEOTIDE SEQUENCE [LARGE SCALE GENOMIC DNA]</scope>
    <source>
        <strain evidence="4 5">NCTC7914</strain>
    </source>
</reference>
<dbReference type="SUPFAM" id="SSF55895">
    <property type="entry name" value="Ribonuclease Rh-like"/>
    <property type="match status" value="1"/>
</dbReference>
<name>A0A379KPU3_PSEPU</name>
<dbReference type="PANTHER" id="PTHR11240">
    <property type="entry name" value="RIBONUCLEASE T2"/>
    <property type="match status" value="1"/>
</dbReference>
<dbReference type="GO" id="GO:0033897">
    <property type="term" value="F:ribonuclease T2 activity"/>
    <property type="evidence" value="ECO:0007669"/>
    <property type="project" value="InterPro"/>
</dbReference>
<evidence type="ECO:0000256" key="3">
    <source>
        <dbReference type="SAM" id="SignalP"/>
    </source>
</evidence>
<organism evidence="4 5">
    <name type="scientific">Pseudomonas putida</name>
    <name type="common">Arthrobacter siderocapsulatus</name>
    <dbReference type="NCBI Taxonomy" id="303"/>
    <lineage>
        <taxon>Bacteria</taxon>
        <taxon>Pseudomonadati</taxon>
        <taxon>Pseudomonadota</taxon>
        <taxon>Gammaproteobacteria</taxon>
        <taxon>Pseudomonadales</taxon>
        <taxon>Pseudomonadaceae</taxon>
        <taxon>Pseudomonas</taxon>
    </lineage>
</organism>
<dbReference type="InterPro" id="IPR001568">
    <property type="entry name" value="RNase_T2-like"/>
</dbReference>
<gene>
    <name evidence="4" type="ORF">NCTC7914_04088</name>
</gene>
<protein>
    <submittedName>
        <fullName evidence="4">Ribonuclease T2</fullName>
    </submittedName>
</protein>
<feature type="signal peptide" evidence="3">
    <location>
        <begin position="1"/>
        <end position="21"/>
    </location>
</feature>
<dbReference type="RefSeq" id="WP_115274981.1">
    <property type="nucleotide sequence ID" value="NZ_JABTYF010000003.1"/>
</dbReference>
<dbReference type="InterPro" id="IPR036430">
    <property type="entry name" value="RNase_T2-like_sf"/>
</dbReference>
<accession>A0A379KPU3</accession>
<dbReference type="Pfam" id="PF00445">
    <property type="entry name" value="Ribonuclease_T2"/>
    <property type="match status" value="1"/>
</dbReference>
<evidence type="ECO:0000256" key="1">
    <source>
        <dbReference type="ARBA" id="ARBA00007469"/>
    </source>
</evidence>
<dbReference type="EMBL" id="UGUY01000001">
    <property type="protein sequence ID" value="SUD69939.1"/>
    <property type="molecule type" value="Genomic_DNA"/>
</dbReference>
<sequence length="240" mass="27251">MRMLITILLVLTLFGASRVMALDANEEAYADAPPAKYLVYSVTWQPTFCIMRPSTPGCDQAPQRFLTHGVWPYSESIGNLTNRHPQYCTKSPDCTNGEACAMRADEMSAVLANKALRDIVTREPKGMLAHEWQKHGTCSGKDMQAYFQDFVDLRKVVSFDNDAFQAMVGHATEFSKIREVFPENTAFRCYRDKQGKQYLHEVFYLIDEKGNPYRDETNLQIGVQCEAQKTWIPEPAKATS</sequence>
<dbReference type="Gene3D" id="3.90.730.10">
    <property type="entry name" value="Ribonuclease T2-like"/>
    <property type="match status" value="1"/>
</dbReference>
<feature type="chain" id="PRO_5016746917" evidence="3">
    <location>
        <begin position="22"/>
        <end position="240"/>
    </location>
</feature>
<dbReference type="PANTHER" id="PTHR11240:SF22">
    <property type="entry name" value="RIBONUCLEASE T2"/>
    <property type="match status" value="1"/>
</dbReference>
<evidence type="ECO:0000313" key="4">
    <source>
        <dbReference type="EMBL" id="SUD69939.1"/>
    </source>
</evidence>
<dbReference type="AlphaFoldDB" id="A0A379KPU3"/>
<keyword evidence="3" id="KW-0732">Signal</keyword>
<comment type="similarity">
    <text evidence="1 2">Belongs to the RNase T2 family.</text>
</comment>
<evidence type="ECO:0000313" key="5">
    <source>
        <dbReference type="Proteomes" id="UP000254602"/>
    </source>
</evidence>
<dbReference type="Proteomes" id="UP000254602">
    <property type="component" value="Unassembled WGS sequence"/>
</dbReference>
<dbReference type="GO" id="GO:0003723">
    <property type="term" value="F:RNA binding"/>
    <property type="evidence" value="ECO:0007669"/>
    <property type="project" value="InterPro"/>
</dbReference>